<protein>
    <submittedName>
        <fullName evidence="1">WXG100 family type VII secretion target</fullName>
    </submittedName>
</protein>
<evidence type="ECO:0000313" key="2">
    <source>
        <dbReference type="Proteomes" id="UP001139493"/>
    </source>
</evidence>
<dbReference type="Pfam" id="PF06013">
    <property type="entry name" value="WXG100"/>
    <property type="match status" value="1"/>
</dbReference>
<dbReference type="Gene3D" id="1.10.287.1060">
    <property type="entry name" value="ESAT-6-like"/>
    <property type="match status" value="1"/>
</dbReference>
<dbReference type="AlphaFoldDB" id="A0A9X2FXR4"/>
<proteinExistence type="predicted"/>
<evidence type="ECO:0000313" key="1">
    <source>
        <dbReference type="EMBL" id="MCP2263275.1"/>
    </source>
</evidence>
<dbReference type="NCBIfam" id="TIGR03930">
    <property type="entry name" value="WXG100_ESAT6"/>
    <property type="match status" value="1"/>
</dbReference>
<dbReference type="EMBL" id="JAMTCS010000001">
    <property type="protein sequence ID" value="MCP2263275.1"/>
    <property type="molecule type" value="Genomic_DNA"/>
</dbReference>
<dbReference type="InterPro" id="IPR010310">
    <property type="entry name" value="T7SS_ESAT-6-like"/>
</dbReference>
<organism evidence="1 2">
    <name type="scientific">Promicromonospora thailandica</name>
    <dbReference type="NCBI Taxonomy" id="765201"/>
    <lineage>
        <taxon>Bacteria</taxon>
        <taxon>Bacillati</taxon>
        <taxon>Actinomycetota</taxon>
        <taxon>Actinomycetes</taxon>
        <taxon>Micrococcales</taxon>
        <taxon>Promicromonosporaceae</taxon>
        <taxon>Promicromonospora</taxon>
    </lineage>
</organism>
<dbReference type="Proteomes" id="UP001139493">
    <property type="component" value="Unassembled WGS sequence"/>
</dbReference>
<gene>
    <name evidence="1" type="ORF">APR03_000598</name>
</gene>
<name>A0A9X2FXR4_9MICO</name>
<keyword evidence="2" id="KW-1185">Reference proteome</keyword>
<sequence>MADEGEKTVTTIGDVTYRVTPEYVLNAATSTESTAQEIDAILGQIRVYVESLGTSWQGMAHSTFTTLMSEYDIYARMLHDSLTGMASGLRGTYVNYTETEQRNIDNLRALDATLPAGDRTIAPGANLA</sequence>
<dbReference type="SUPFAM" id="SSF140453">
    <property type="entry name" value="EsxAB dimer-like"/>
    <property type="match status" value="1"/>
</dbReference>
<comment type="caution">
    <text evidence="1">The sequence shown here is derived from an EMBL/GenBank/DDBJ whole genome shotgun (WGS) entry which is preliminary data.</text>
</comment>
<reference evidence="1" key="1">
    <citation type="submission" date="2022-06" db="EMBL/GenBank/DDBJ databases">
        <title>Genomic Encyclopedia of Archaeal and Bacterial Type Strains, Phase II (KMG-II): from individual species to whole genera.</title>
        <authorList>
            <person name="Goeker M."/>
        </authorList>
    </citation>
    <scope>NUCLEOTIDE SEQUENCE</scope>
    <source>
        <strain evidence="1">DSM 26652</strain>
    </source>
</reference>
<dbReference type="InterPro" id="IPR036689">
    <property type="entry name" value="ESAT-6-like_sf"/>
</dbReference>
<accession>A0A9X2FXR4</accession>